<reference evidence="4 5" key="1">
    <citation type="submission" date="2019-12" db="EMBL/GenBank/DDBJ databases">
        <title>Nocardia sp. nov. ET3-3 isolated from soil.</title>
        <authorList>
            <person name="Kanchanasin P."/>
            <person name="Tanasupawat S."/>
            <person name="Yuki M."/>
            <person name="Kudo T."/>
        </authorList>
    </citation>
    <scope>NUCLEOTIDE SEQUENCE [LARGE SCALE GENOMIC DNA]</scope>
    <source>
        <strain evidence="4 5">ET3-3</strain>
    </source>
</reference>
<dbReference type="RefSeq" id="WP_157386611.1">
    <property type="nucleotide sequence ID" value="NZ_WRPP01000001.1"/>
</dbReference>
<dbReference type="Pfam" id="PF06863">
    <property type="entry name" value="DUF1254"/>
    <property type="match status" value="1"/>
</dbReference>
<dbReference type="AlphaFoldDB" id="A0A7K1USC1"/>
<dbReference type="SUPFAM" id="SSF160935">
    <property type="entry name" value="VPA0735-like"/>
    <property type="match status" value="1"/>
</dbReference>
<protein>
    <submittedName>
        <fullName evidence="4">DUF1254 domain-containing protein</fullName>
    </submittedName>
</protein>
<evidence type="ECO:0000313" key="5">
    <source>
        <dbReference type="Proteomes" id="UP000466794"/>
    </source>
</evidence>
<dbReference type="Pfam" id="PF06742">
    <property type="entry name" value="DUF1214"/>
    <property type="match status" value="1"/>
</dbReference>
<dbReference type="Gene3D" id="2.60.40.1610">
    <property type="entry name" value="Domain of unknown function DUF1254"/>
    <property type="match status" value="1"/>
</dbReference>
<feature type="domain" description="DUF1214" evidence="2">
    <location>
        <begin position="375"/>
        <end position="481"/>
    </location>
</feature>
<dbReference type="InterPro" id="IPR010621">
    <property type="entry name" value="DUF1214"/>
</dbReference>
<feature type="domain" description="DUF1254" evidence="3">
    <location>
        <begin position="102"/>
        <end position="217"/>
    </location>
</feature>
<organism evidence="4 5">
    <name type="scientific">Nocardia terrae</name>
    <dbReference type="NCBI Taxonomy" id="2675851"/>
    <lineage>
        <taxon>Bacteria</taxon>
        <taxon>Bacillati</taxon>
        <taxon>Actinomycetota</taxon>
        <taxon>Actinomycetes</taxon>
        <taxon>Mycobacteriales</taxon>
        <taxon>Nocardiaceae</taxon>
        <taxon>Nocardia</taxon>
    </lineage>
</organism>
<feature type="chain" id="PRO_5038339871" evidence="1">
    <location>
        <begin position="20"/>
        <end position="497"/>
    </location>
</feature>
<accession>A0A7K1USC1</accession>
<dbReference type="InterPro" id="IPR010679">
    <property type="entry name" value="DUF1254"/>
</dbReference>
<evidence type="ECO:0000259" key="3">
    <source>
        <dbReference type="Pfam" id="PF06863"/>
    </source>
</evidence>
<gene>
    <name evidence="4" type="ORF">GPX89_08260</name>
</gene>
<comment type="caution">
    <text evidence="4">The sequence shown here is derived from an EMBL/GenBank/DDBJ whole genome shotgun (WGS) entry which is preliminary data.</text>
</comment>
<dbReference type="Gene3D" id="2.60.120.600">
    <property type="entry name" value="Domain of unknown function DUF1214, C-terminal domain"/>
    <property type="match status" value="1"/>
</dbReference>
<proteinExistence type="predicted"/>
<evidence type="ECO:0000259" key="2">
    <source>
        <dbReference type="Pfam" id="PF06742"/>
    </source>
</evidence>
<evidence type="ECO:0000256" key="1">
    <source>
        <dbReference type="SAM" id="SignalP"/>
    </source>
</evidence>
<dbReference type="PANTHER" id="PTHR36509:SF3">
    <property type="entry name" value="SIGNAL PEPTIDE PROTEIN"/>
    <property type="match status" value="1"/>
</dbReference>
<feature type="signal peptide" evidence="1">
    <location>
        <begin position="1"/>
        <end position="19"/>
    </location>
</feature>
<dbReference type="Gene3D" id="1.10.3360.10">
    <property type="entry name" value="VPA0735-like domain"/>
    <property type="match status" value="1"/>
</dbReference>
<evidence type="ECO:0000313" key="4">
    <source>
        <dbReference type="EMBL" id="MVU77240.1"/>
    </source>
</evidence>
<name>A0A7K1USC1_9NOCA</name>
<dbReference type="Proteomes" id="UP000466794">
    <property type="component" value="Unassembled WGS sequence"/>
</dbReference>
<keyword evidence="5" id="KW-1185">Reference proteome</keyword>
<sequence length="497" mass="53825">MNRRALLASALATGGLATAAACTRTEAPQRRSNDPGDPVFELDATGYPGADTAAALYDELDYQRAVQGYIWAQPLVGLAAMAEGARRLGIAPLELFIFNQLEQVNQKLQTGNDDVVYSFAYFDLTATGPLVVDIPGGGQYGVLLDAWQRPIEDVGGTGPDAGRGGRYLVLPPGYTGPSPEAGFFVRQSKTNTGMLFLRAVRNRGDSVADAAARLQRASLFAYSAVSNPPAPRFRLMNFDDYDGLTPHGPDYFTLLGKALAAEYPEERDRIMLGMLAPLGLGIGRTFQPDDRLTSILTRASDTGRKMVSALEVDPRVPRQSVYPKTQWRSPTGMASHTQERDSITEVDERAALFRFGFAMQKFLDPGAKPPVGSGAAYLTSFRDASGSFLDGSKHYVLRVPPKAPMLAYWSASAYDADDFHFVVTDTRRPSISSLKNPTVNPDGTIEAHFGPSLPAGTSESNWIKTVPGRGFLVLFRLYAPTADYYTGSWPLPDITAA</sequence>
<dbReference type="PROSITE" id="PS51257">
    <property type="entry name" value="PROKAR_LIPOPROTEIN"/>
    <property type="match status" value="1"/>
</dbReference>
<keyword evidence="1" id="KW-0732">Signal</keyword>
<dbReference type="EMBL" id="WRPP01000001">
    <property type="protein sequence ID" value="MVU77240.1"/>
    <property type="molecule type" value="Genomic_DNA"/>
</dbReference>
<dbReference type="InterPro" id="IPR037049">
    <property type="entry name" value="DUF1214_C_sf"/>
</dbReference>
<dbReference type="PANTHER" id="PTHR36509">
    <property type="entry name" value="BLL3101 PROTEIN"/>
    <property type="match status" value="1"/>
</dbReference>
<dbReference type="InterPro" id="IPR037050">
    <property type="entry name" value="DUF1254_sf"/>
</dbReference>